<evidence type="ECO:0000256" key="3">
    <source>
        <dbReference type="ARBA" id="ARBA00038859"/>
    </source>
</evidence>
<dbReference type="PANTHER" id="PTHR31690:SF4">
    <property type="entry name" value="FUCOSE MUTAROTASE"/>
    <property type="match status" value="1"/>
</dbReference>
<comment type="catalytic activity">
    <reaction evidence="2">
        <text>alpha-L-fucose = beta-L-fucose</text>
        <dbReference type="Rhea" id="RHEA:25580"/>
        <dbReference type="ChEBI" id="CHEBI:42548"/>
        <dbReference type="ChEBI" id="CHEBI:42589"/>
        <dbReference type="EC" id="5.1.3.29"/>
    </reaction>
</comment>
<dbReference type="EC" id="5.1.3.29" evidence="3"/>
<comment type="caution">
    <text evidence="4">The sequence shown here is derived from an EMBL/GenBank/DDBJ whole genome shotgun (WGS) entry which is preliminary data.</text>
</comment>
<dbReference type="Gene3D" id="3.40.1650.10">
    <property type="entry name" value="RbsD-like domain"/>
    <property type="match status" value="1"/>
</dbReference>
<dbReference type="InterPro" id="IPR050443">
    <property type="entry name" value="RbsD/FucU_mutarotase"/>
</dbReference>
<protein>
    <recommendedName>
        <fullName evidence="3">L-fucose mutarotase</fullName>
        <ecNumber evidence="3">5.1.3.29</ecNumber>
    </recommendedName>
</protein>
<proteinExistence type="predicted"/>
<dbReference type="Proteomes" id="UP001208570">
    <property type="component" value="Unassembled WGS sequence"/>
</dbReference>
<dbReference type="GO" id="GO:0036373">
    <property type="term" value="F:L-fucose mutarotase activity"/>
    <property type="evidence" value="ECO:0007669"/>
    <property type="project" value="UniProtKB-EC"/>
</dbReference>
<name>A0AAD9NEC0_9ANNE</name>
<dbReference type="AlphaFoldDB" id="A0AAD9NEC0"/>
<keyword evidence="5" id="KW-1185">Reference proteome</keyword>
<dbReference type="Pfam" id="PF05025">
    <property type="entry name" value="RbsD_FucU"/>
    <property type="match status" value="1"/>
</dbReference>
<keyword evidence="1" id="KW-0413">Isomerase</keyword>
<evidence type="ECO:0000313" key="4">
    <source>
        <dbReference type="EMBL" id="KAK2164079.1"/>
    </source>
</evidence>
<dbReference type="GO" id="GO:0006004">
    <property type="term" value="P:fucose metabolic process"/>
    <property type="evidence" value="ECO:0007669"/>
    <property type="project" value="TreeGrafter"/>
</dbReference>
<accession>A0AAD9NEC0</accession>
<organism evidence="4 5">
    <name type="scientific">Paralvinella palmiformis</name>
    <dbReference type="NCBI Taxonomy" id="53620"/>
    <lineage>
        <taxon>Eukaryota</taxon>
        <taxon>Metazoa</taxon>
        <taxon>Spiralia</taxon>
        <taxon>Lophotrochozoa</taxon>
        <taxon>Annelida</taxon>
        <taxon>Polychaeta</taxon>
        <taxon>Sedentaria</taxon>
        <taxon>Canalipalpata</taxon>
        <taxon>Terebellida</taxon>
        <taxon>Terebelliformia</taxon>
        <taxon>Alvinellidae</taxon>
        <taxon>Paralvinella</taxon>
    </lineage>
</organism>
<evidence type="ECO:0000313" key="5">
    <source>
        <dbReference type="Proteomes" id="UP001208570"/>
    </source>
</evidence>
<dbReference type="EMBL" id="JAODUP010000069">
    <property type="protein sequence ID" value="KAK2164079.1"/>
    <property type="molecule type" value="Genomic_DNA"/>
</dbReference>
<sequence length="126" mass="14331">MPLKGIPFIISPELLTALYKAGHGDEIGITYLYLPMFTFQLHQFVEMVLWKSGQMASHKIPVLLEAILKLFPLDTYVDSPCAVMNIVPEDRDKIADVPVWSIYKEIANKAENRHVRELLVFQGDTS</sequence>
<evidence type="ECO:0000256" key="2">
    <source>
        <dbReference type="ARBA" id="ARBA00036324"/>
    </source>
</evidence>
<dbReference type="InterPro" id="IPR023750">
    <property type="entry name" value="RbsD-like_sf"/>
</dbReference>
<dbReference type="InterPro" id="IPR007721">
    <property type="entry name" value="RbsD_FucU"/>
</dbReference>
<evidence type="ECO:0000256" key="1">
    <source>
        <dbReference type="ARBA" id="ARBA00023235"/>
    </source>
</evidence>
<dbReference type="GO" id="GO:0042806">
    <property type="term" value="F:fucose binding"/>
    <property type="evidence" value="ECO:0007669"/>
    <property type="project" value="TreeGrafter"/>
</dbReference>
<dbReference type="SUPFAM" id="SSF102546">
    <property type="entry name" value="RbsD-like"/>
    <property type="match status" value="1"/>
</dbReference>
<gene>
    <name evidence="4" type="ORF">LSH36_69g06005</name>
</gene>
<dbReference type="PANTHER" id="PTHR31690">
    <property type="entry name" value="FUCOSE MUTAROTASE"/>
    <property type="match status" value="1"/>
</dbReference>
<reference evidence="4" key="1">
    <citation type="journal article" date="2023" name="Mol. Biol. Evol.">
        <title>Third-Generation Sequencing Reveals the Adaptive Role of the Epigenome in Three Deep-Sea Polychaetes.</title>
        <authorList>
            <person name="Perez M."/>
            <person name="Aroh O."/>
            <person name="Sun Y."/>
            <person name="Lan Y."/>
            <person name="Juniper S.K."/>
            <person name="Young C.R."/>
            <person name="Angers B."/>
            <person name="Qian P.Y."/>
        </authorList>
    </citation>
    <scope>NUCLEOTIDE SEQUENCE</scope>
    <source>
        <strain evidence="4">P08H-3</strain>
    </source>
</reference>